<name>A0ABW4LQX9_9BACI</name>
<dbReference type="Pfam" id="PF11518">
    <property type="entry name" value="DUF3221"/>
    <property type="match status" value="1"/>
</dbReference>
<gene>
    <name evidence="1" type="ORF">ACFSCX_11540</name>
</gene>
<dbReference type="RefSeq" id="WP_377928395.1">
    <property type="nucleotide sequence ID" value="NZ_JBHUEM010000018.1"/>
</dbReference>
<sequence>MDHSTDQVWISVNETNDFHELKIGKIKVWINGELLESNPPQGGAAKIEIVY</sequence>
<comment type="caution">
    <text evidence="1">The sequence shown here is derived from an EMBL/GenBank/DDBJ whole genome shotgun (WGS) entry which is preliminary data.</text>
</comment>
<reference evidence="2" key="1">
    <citation type="journal article" date="2019" name="Int. J. Syst. Evol. Microbiol.">
        <title>The Global Catalogue of Microorganisms (GCM) 10K type strain sequencing project: providing services to taxonomists for standard genome sequencing and annotation.</title>
        <authorList>
            <consortium name="The Broad Institute Genomics Platform"/>
            <consortium name="The Broad Institute Genome Sequencing Center for Infectious Disease"/>
            <person name="Wu L."/>
            <person name="Ma J."/>
        </authorList>
    </citation>
    <scope>NUCLEOTIDE SEQUENCE [LARGE SCALE GENOMIC DNA]</scope>
    <source>
        <strain evidence="2">CCUG 49339</strain>
    </source>
</reference>
<organism evidence="1 2">
    <name type="scientific">Bacillus salitolerans</name>
    <dbReference type="NCBI Taxonomy" id="1437434"/>
    <lineage>
        <taxon>Bacteria</taxon>
        <taxon>Bacillati</taxon>
        <taxon>Bacillota</taxon>
        <taxon>Bacilli</taxon>
        <taxon>Bacillales</taxon>
        <taxon>Bacillaceae</taxon>
        <taxon>Bacillus</taxon>
    </lineage>
</organism>
<dbReference type="Gene3D" id="2.40.50.140">
    <property type="entry name" value="Nucleic acid-binding proteins"/>
    <property type="match status" value="1"/>
</dbReference>
<protein>
    <submittedName>
        <fullName evidence="1">DUF3221 domain-containing protein</fullName>
    </submittedName>
</protein>
<evidence type="ECO:0000313" key="1">
    <source>
        <dbReference type="EMBL" id="MFD1737184.1"/>
    </source>
</evidence>
<accession>A0ABW4LQX9</accession>
<dbReference type="EMBL" id="JBHUEM010000018">
    <property type="protein sequence ID" value="MFD1737184.1"/>
    <property type="molecule type" value="Genomic_DNA"/>
</dbReference>
<proteinExistence type="predicted"/>
<dbReference type="InterPro" id="IPR021598">
    <property type="entry name" value="DUF3221"/>
</dbReference>
<dbReference type="InterPro" id="IPR012340">
    <property type="entry name" value="NA-bd_OB-fold"/>
</dbReference>
<dbReference type="Proteomes" id="UP001597214">
    <property type="component" value="Unassembled WGS sequence"/>
</dbReference>
<keyword evidence="2" id="KW-1185">Reference proteome</keyword>
<evidence type="ECO:0000313" key="2">
    <source>
        <dbReference type="Proteomes" id="UP001597214"/>
    </source>
</evidence>